<keyword evidence="2" id="KW-1185">Reference proteome</keyword>
<dbReference type="SUPFAM" id="SSF55331">
    <property type="entry name" value="Tautomerase/MIF"/>
    <property type="match status" value="1"/>
</dbReference>
<accession>A0A434A3K8</accession>
<dbReference type="EMBL" id="QWDM01000013">
    <property type="protein sequence ID" value="RUT68926.1"/>
    <property type="molecule type" value="Genomic_DNA"/>
</dbReference>
<dbReference type="OrthoDB" id="9803586at2"/>
<dbReference type="Proteomes" id="UP000288102">
    <property type="component" value="Unassembled WGS sequence"/>
</dbReference>
<sequence length="142" mass="15977">MPAIHLKVSGKENPALAQQLAKTISHLTSQILNKKPEVTVVTVSFIPDYLWFVNSESLAELKKNSFFLTIKISDSTNLKDDKAKYIEALHRLLSDVLGNVHPVSYSAIEEMKADAYGYEGLTIEYKIINNKILNLKTKNNDK</sequence>
<dbReference type="InterPro" id="IPR014347">
    <property type="entry name" value="Tautomerase/MIF_sf"/>
</dbReference>
<dbReference type="RefSeq" id="WP_127339833.1">
    <property type="nucleotide sequence ID" value="NZ_QWDM01000013.1"/>
</dbReference>
<dbReference type="PANTHER" id="PTHR35530:SF1">
    <property type="entry name" value="2-HYDROXYMUCONATE TAUTOMERASE"/>
    <property type="match status" value="1"/>
</dbReference>
<proteinExistence type="predicted"/>
<evidence type="ECO:0000313" key="2">
    <source>
        <dbReference type="Proteomes" id="UP000288102"/>
    </source>
</evidence>
<reference evidence="2" key="1">
    <citation type="journal article" date="2019" name="Syst. Appl. Microbiol.">
        <title>Flavobacterium circumlabens sp. nov. and Flavobacterium cupreum sp. nov., two psychrotrophic species isolated from Antarctic environmental samples.</title>
        <authorList>
            <person name="Kralova S."/>
            <person name="Busse H.-J."/>
            <person name="Svec P."/>
            <person name="Maslanova I."/>
            <person name="Stankova E."/>
            <person name="Bartak M."/>
            <person name="Sedlacek I."/>
        </authorList>
    </citation>
    <scope>NUCLEOTIDE SEQUENCE [LARGE SCALE GENOMIC DNA]</scope>
    <source>
        <strain evidence="2">CCM 8825</strain>
    </source>
</reference>
<dbReference type="Gene3D" id="3.30.429.10">
    <property type="entry name" value="Macrophage Migration Inhibitory Factor"/>
    <property type="match status" value="2"/>
</dbReference>
<dbReference type="AlphaFoldDB" id="A0A434A3K8"/>
<gene>
    <name evidence="1" type="ORF">D0817_18660</name>
</gene>
<evidence type="ECO:0000313" key="1">
    <source>
        <dbReference type="EMBL" id="RUT68926.1"/>
    </source>
</evidence>
<protein>
    <submittedName>
        <fullName evidence="1">4-oxalocrotonate tautomerase</fullName>
    </submittedName>
</protein>
<name>A0A434A3K8_9FLAO</name>
<organism evidence="1 2">
    <name type="scientific">Flavobacterium cupreum</name>
    <dbReference type="NCBI Taxonomy" id="2133766"/>
    <lineage>
        <taxon>Bacteria</taxon>
        <taxon>Pseudomonadati</taxon>
        <taxon>Bacteroidota</taxon>
        <taxon>Flavobacteriia</taxon>
        <taxon>Flavobacteriales</taxon>
        <taxon>Flavobacteriaceae</taxon>
        <taxon>Flavobacterium</taxon>
    </lineage>
</organism>
<comment type="caution">
    <text evidence="1">The sequence shown here is derived from an EMBL/GenBank/DDBJ whole genome shotgun (WGS) entry which is preliminary data.</text>
</comment>
<dbReference type="PANTHER" id="PTHR35530">
    <property type="entry name" value="TAUTOMERASE-RELATED"/>
    <property type="match status" value="1"/>
</dbReference>